<dbReference type="InterPro" id="IPR003593">
    <property type="entry name" value="AAA+_ATPase"/>
</dbReference>
<dbReference type="InterPro" id="IPR022754">
    <property type="entry name" value="DNA_pol_III_gamma-3"/>
</dbReference>
<dbReference type="NCBIfam" id="TIGR02397">
    <property type="entry name" value="dnaX_nterm"/>
    <property type="match status" value="1"/>
</dbReference>
<dbReference type="NCBIfam" id="NF004046">
    <property type="entry name" value="PRK05563.1"/>
    <property type="match status" value="1"/>
</dbReference>
<proteinExistence type="inferred from homology"/>
<evidence type="ECO:0000256" key="6">
    <source>
        <dbReference type="ARBA" id="ARBA00022741"/>
    </source>
</evidence>
<feature type="region of interest" description="Disordered" evidence="12">
    <location>
        <begin position="376"/>
        <end position="415"/>
    </location>
</feature>
<dbReference type="NCBIfam" id="NF011531">
    <property type="entry name" value="PRK14971.1"/>
    <property type="match status" value="1"/>
</dbReference>
<comment type="function">
    <text evidence="11">DNA polymerase III is a complex, multichain enzyme responsible for most of the replicative synthesis in bacteria. This DNA polymerase also exhibits 3' to 5' exonuclease activity.</text>
</comment>
<dbReference type="Gene3D" id="3.40.50.300">
    <property type="entry name" value="P-loop containing nucleotide triphosphate hydrolases"/>
    <property type="match status" value="1"/>
</dbReference>
<evidence type="ECO:0000256" key="4">
    <source>
        <dbReference type="ARBA" id="ARBA00022705"/>
    </source>
</evidence>
<dbReference type="SUPFAM" id="SSF52540">
    <property type="entry name" value="P-loop containing nucleoside triphosphate hydrolases"/>
    <property type="match status" value="1"/>
</dbReference>
<keyword evidence="9 11" id="KW-0239">DNA-directed DNA polymerase</keyword>
<keyword evidence="8 11" id="KW-0067">ATP-binding</keyword>
<evidence type="ECO:0000256" key="7">
    <source>
        <dbReference type="ARBA" id="ARBA00022833"/>
    </source>
</evidence>
<evidence type="ECO:0000256" key="12">
    <source>
        <dbReference type="SAM" id="MobiDB-lite"/>
    </source>
</evidence>
<comment type="catalytic activity">
    <reaction evidence="10 11">
        <text>DNA(n) + a 2'-deoxyribonucleoside 5'-triphosphate = DNA(n+1) + diphosphate</text>
        <dbReference type="Rhea" id="RHEA:22508"/>
        <dbReference type="Rhea" id="RHEA-COMP:17339"/>
        <dbReference type="Rhea" id="RHEA-COMP:17340"/>
        <dbReference type="ChEBI" id="CHEBI:33019"/>
        <dbReference type="ChEBI" id="CHEBI:61560"/>
        <dbReference type="ChEBI" id="CHEBI:173112"/>
        <dbReference type="EC" id="2.7.7.7"/>
    </reaction>
</comment>
<dbReference type="InterPro" id="IPR008921">
    <property type="entry name" value="DNA_pol3_clamp-load_cplx_C"/>
</dbReference>
<feature type="compositionally biased region" description="Low complexity" evidence="12">
    <location>
        <begin position="402"/>
        <end position="415"/>
    </location>
</feature>
<evidence type="ECO:0000256" key="8">
    <source>
        <dbReference type="ARBA" id="ARBA00022840"/>
    </source>
</evidence>
<accession>A0A7K1TKK2</accession>
<dbReference type="GO" id="GO:0046872">
    <property type="term" value="F:metal ion binding"/>
    <property type="evidence" value="ECO:0007669"/>
    <property type="project" value="UniProtKB-KW"/>
</dbReference>
<keyword evidence="4 11" id="KW-0235">DNA replication</keyword>
<comment type="similarity">
    <text evidence="1 11">Belongs to the DnaX/STICHEL family.</text>
</comment>
<dbReference type="EMBL" id="WQKZ01000008">
    <property type="protein sequence ID" value="MVN78902.1"/>
    <property type="molecule type" value="Genomic_DNA"/>
</dbReference>
<gene>
    <name evidence="11" type="primary">dnaX</name>
    <name evidence="14" type="ORF">GO988_21440</name>
</gene>
<evidence type="ECO:0000256" key="3">
    <source>
        <dbReference type="ARBA" id="ARBA00022695"/>
    </source>
</evidence>
<dbReference type="GO" id="GO:0003677">
    <property type="term" value="F:DNA binding"/>
    <property type="evidence" value="ECO:0007669"/>
    <property type="project" value="InterPro"/>
</dbReference>
<dbReference type="InterPro" id="IPR027417">
    <property type="entry name" value="P-loop_NTPase"/>
</dbReference>
<evidence type="ECO:0000256" key="5">
    <source>
        <dbReference type="ARBA" id="ARBA00022723"/>
    </source>
</evidence>
<comment type="caution">
    <text evidence="14">The sequence shown here is derived from an EMBL/GenBank/DDBJ whole genome shotgun (WGS) entry which is preliminary data.</text>
</comment>
<dbReference type="Pfam" id="PF12169">
    <property type="entry name" value="DNA_pol3_gamma3"/>
    <property type="match status" value="1"/>
</dbReference>
<dbReference type="SUPFAM" id="SSF48019">
    <property type="entry name" value="post-AAA+ oligomerization domain-like"/>
    <property type="match status" value="1"/>
</dbReference>
<dbReference type="GO" id="GO:0003887">
    <property type="term" value="F:DNA-directed DNA polymerase activity"/>
    <property type="evidence" value="ECO:0007669"/>
    <property type="project" value="UniProtKB-KW"/>
</dbReference>
<evidence type="ECO:0000256" key="9">
    <source>
        <dbReference type="ARBA" id="ARBA00022932"/>
    </source>
</evidence>
<comment type="subunit">
    <text evidence="11">DNA polymerase III contains a core (composed of alpha, epsilon and theta chains) that associates with a tau subunit. This core dimerizes to form the POLIII' complex. PolIII' associates with the gamma complex (composed of gamma, delta, delta', psi and chi chains) and with the beta chain to form the complete DNA polymerase III complex.</text>
</comment>
<dbReference type="AlphaFoldDB" id="A0A7K1TKK2"/>
<evidence type="ECO:0000256" key="2">
    <source>
        <dbReference type="ARBA" id="ARBA00022679"/>
    </source>
</evidence>
<protein>
    <recommendedName>
        <fullName evidence="11">DNA polymerase III subunit gamma/tau</fullName>
        <ecNumber evidence="11">2.7.7.7</ecNumber>
    </recommendedName>
</protein>
<dbReference type="Pfam" id="PF22608">
    <property type="entry name" value="DNAX_ATPase_lid"/>
    <property type="match status" value="1"/>
</dbReference>
<dbReference type="PRINTS" id="PR00300">
    <property type="entry name" value="CLPPROTEASEA"/>
</dbReference>
<dbReference type="FunFam" id="1.10.8.60:FF:000013">
    <property type="entry name" value="DNA polymerase III subunit gamma/tau"/>
    <property type="match status" value="1"/>
</dbReference>
<dbReference type="GO" id="GO:0006261">
    <property type="term" value="P:DNA-templated DNA replication"/>
    <property type="evidence" value="ECO:0007669"/>
    <property type="project" value="TreeGrafter"/>
</dbReference>
<keyword evidence="5" id="KW-0479">Metal-binding</keyword>
<dbReference type="InterPro" id="IPR001270">
    <property type="entry name" value="ClpA/B"/>
</dbReference>
<keyword evidence="3 11" id="KW-0548">Nucleotidyltransferase</keyword>
<organism evidence="14 15">
    <name type="scientific">Hymenobacter ginkgonis</name>
    <dbReference type="NCBI Taxonomy" id="2682976"/>
    <lineage>
        <taxon>Bacteria</taxon>
        <taxon>Pseudomonadati</taxon>
        <taxon>Bacteroidota</taxon>
        <taxon>Cytophagia</taxon>
        <taxon>Cytophagales</taxon>
        <taxon>Hymenobacteraceae</taxon>
        <taxon>Hymenobacter</taxon>
    </lineage>
</organism>
<name>A0A7K1TKK2_9BACT</name>
<keyword evidence="2 11" id="KW-0808">Transferase</keyword>
<reference evidence="14 15" key="1">
    <citation type="submission" date="2019-12" db="EMBL/GenBank/DDBJ databases">
        <title>Hymenobacter sp. HMF4947 Genome sequencing and assembly.</title>
        <authorList>
            <person name="Kang H."/>
            <person name="Cha I."/>
            <person name="Kim H."/>
            <person name="Joh K."/>
        </authorList>
    </citation>
    <scope>NUCLEOTIDE SEQUENCE [LARGE SCALE GENOMIC DNA]</scope>
    <source>
        <strain evidence="14 15">HMF4947</strain>
    </source>
</reference>
<dbReference type="SMART" id="SM00382">
    <property type="entry name" value="AAA"/>
    <property type="match status" value="1"/>
</dbReference>
<dbReference type="GO" id="GO:0005524">
    <property type="term" value="F:ATP binding"/>
    <property type="evidence" value="ECO:0007669"/>
    <property type="project" value="UniProtKB-KW"/>
</dbReference>
<evidence type="ECO:0000256" key="1">
    <source>
        <dbReference type="ARBA" id="ARBA00006360"/>
    </source>
</evidence>
<keyword evidence="7" id="KW-0862">Zinc</keyword>
<evidence type="ECO:0000256" key="11">
    <source>
        <dbReference type="RuleBase" id="RU364063"/>
    </source>
</evidence>
<dbReference type="Gene3D" id="1.20.272.10">
    <property type="match status" value="1"/>
</dbReference>
<keyword evidence="6 11" id="KW-0547">Nucleotide-binding</keyword>
<dbReference type="CDD" id="cd00009">
    <property type="entry name" value="AAA"/>
    <property type="match status" value="1"/>
</dbReference>
<dbReference type="InterPro" id="IPR050238">
    <property type="entry name" value="DNA_Rep/Repair_Clamp_Loader"/>
</dbReference>
<sequence length="670" mass="73549">MENFVVSARKYRPATFRSVVGQQHVTTTLQNAIQSQHLAQAFLFCGPRGVGKTTCARILAKTINCTNLTAEAEACGVCTSCVAFQENASFNVHELDAASNNSVEDIRSLVEQVRYAPQQGRYKIYIIDEVHMLSNAAFNAFLKTLEEPPSYAIFILATTERHKIIPTILSRCQIFDFNRIRVDDIKEHLRYVATSEHITADDDALHLLAQKADGGLRDALSMFDQQVTFAGNNLTYKEVVQNLHILDYDYYFRLVDALLRENLSAALLLLDSVMQQGFDLHNFVVGTAEHLRGLLVCKDPVTVQLLEVSDNIRQQYVRQAQAAPLPFLLSALNLVSQCDRDFKQAKNQRLHVELALMKLAYLNEAVQFVRDLNPDAHSRPAPASPKPALDNGEAKKKTSSLAESPAPVTPTSTTAPAAATTPLVHAPAPADGPDPLPVENGVAELHATPSIEDAEAPPVTTRHQVLDTLPHIETGRPSMQGLEPNHRPTDVRPSPPAPQPSVAAPTLPKLPSLANRLPGLRDLGTPTATAARPVAAVAEPVAASTGPLPPIAPELLQKIWQQLADERRAQEKMSDYMVLNRTVSADAGHIITLTVDNPVQVVQFNEFRAEFMAELRRRTGHPGLTVQTEVATAAPTGRKLYTSNDKFAYLAEKYPALQEMKQRLGLDADF</sequence>
<evidence type="ECO:0000256" key="10">
    <source>
        <dbReference type="ARBA" id="ARBA00049244"/>
    </source>
</evidence>
<dbReference type="CDD" id="cd18137">
    <property type="entry name" value="HLD_clamp_pol_III_gamma_tau"/>
    <property type="match status" value="1"/>
</dbReference>
<dbReference type="EC" id="2.7.7.7" evidence="11"/>
<dbReference type="FunFam" id="3.40.50.300:FF:000014">
    <property type="entry name" value="DNA polymerase III subunit gamma/tau"/>
    <property type="match status" value="1"/>
</dbReference>
<evidence type="ECO:0000259" key="13">
    <source>
        <dbReference type="SMART" id="SM00382"/>
    </source>
</evidence>
<dbReference type="Gene3D" id="1.10.8.60">
    <property type="match status" value="1"/>
</dbReference>
<evidence type="ECO:0000313" key="15">
    <source>
        <dbReference type="Proteomes" id="UP000441336"/>
    </source>
</evidence>
<dbReference type="GO" id="GO:0009360">
    <property type="term" value="C:DNA polymerase III complex"/>
    <property type="evidence" value="ECO:0007669"/>
    <property type="project" value="InterPro"/>
</dbReference>
<dbReference type="InterPro" id="IPR045085">
    <property type="entry name" value="HLD_clamp_pol_III_gamma_tau"/>
</dbReference>
<dbReference type="PANTHER" id="PTHR11669:SF0">
    <property type="entry name" value="PROTEIN STICHEL-LIKE 2"/>
    <property type="match status" value="1"/>
</dbReference>
<dbReference type="Pfam" id="PF13177">
    <property type="entry name" value="DNA_pol3_delta2"/>
    <property type="match status" value="1"/>
</dbReference>
<dbReference type="RefSeq" id="WP_157569501.1">
    <property type="nucleotide sequence ID" value="NZ_WQKZ01000008.1"/>
</dbReference>
<feature type="region of interest" description="Disordered" evidence="12">
    <location>
        <begin position="474"/>
        <end position="508"/>
    </location>
</feature>
<keyword evidence="15" id="KW-1185">Reference proteome</keyword>
<feature type="domain" description="AAA+ ATPase" evidence="13">
    <location>
        <begin position="38"/>
        <end position="181"/>
    </location>
</feature>
<dbReference type="PANTHER" id="PTHR11669">
    <property type="entry name" value="REPLICATION FACTOR C / DNA POLYMERASE III GAMMA-TAU SUBUNIT"/>
    <property type="match status" value="1"/>
</dbReference>
<evidence type="ECO:0000313" key="14">
    <source>
        <dbReference type="EMBL" id="MVN78902.1"/>
    </source>
</evidence>
<dbReference type="Proteomes" id="UP000441336">
    <property type="component" value="Unassembled WGS sequence"/>
</dbReference>
<dbReference type="InterPro" id="IPR012763">
    <property type="entry name" value="DNA_pol_III_sug/sutau_N"/>
</dbReference>